<sequence length="276" mass="30107">MLDLRQLQAFSITSSSHKKGPLQADREAWSTSSLQGASLKRGDILGKEREKRVVEKINFRRAFVEPRVSQDGQDGPCWRHCRTCTTLRRRNTSGGVIGSPPPPAQPGQGIQLKHPGLGHPVQPLPLTAPAPLTALRPPNIRMHLPLNPQQALICFLGLNSGPSTWPETSCLAGAIFSQLCRVHPCSMQSGGIKRTRWALILADYVSIKEAVLESLRLLAQTNVQLLEVLSVPEGSGEVCPGAGIGAHLVLPLQLLLEVRQLHFRSPDLHPFLFAVP</sequence>
<reference evidence="2 3" key="1">
    <citation type="submission" date="2024-06" db="EMBL/GenBank/DDBJ databases">
        <authorList>
            <person name="Pan Q."/>
            <person name="Wen M."/>
            <person name="Jouanno E."/>
            <person name="Zahm M."/>
            <person name="Klopp C."/>
            <person name="Cabau C."/>
            <person name="Louis A."/>
            <person name="Berthelot C."/>
            <person name="Parey E."/>
            <person name="Roest Crollius H."/>
            <person name="Montfort J."/>
            <person name="Robinson-Rechavi M."/>
            <person name="Bouchez O."/>
            <person name="Lampietro C."/>
            <person name="Lopez Roques C."/>
            <person name="Donnadieu C."/>
            <person name="Postlethwait J."/>
            <person name="Bobe J."/>
            <person name="Verreycken H."/>
            <person name="Guiguen Y."/>
        </authorList>
    </citation>
    <scope>NUCLEOTIDE SEQUENCE [LARGE SCALE GENOMIC DNA]</scope>
    <source>
        <strain evidence="2">Up_M1</strain>
        <tissue evidence="2">Testis</tissue>
    </source>
</reference>
<dbReference type="AlphaFoldDB" id="A0ABD0W7H0"/>
<protein>
    <submittedName>
        <fullName evidence="2">Uncharacterized protein</fullName>
    </submittedName>
</protein>
<evidence type="ECO:0000256" key="1">
    <source>
        <dbReference type="SAM" id="MobiDB-lite"/>
    </source>
</evidence>
<proteinExistence type="predicted"/>
<name>A0ABD0W7H0_UMBPY</name>
<comment type="caution">
    <text evidence="2">The sequence shown here is derived from an EMBL/GenBank/DDBJ whole genome shotgun (WGS) entry which is preliminary data.</text>
</comment>
<dbReference type="EMBL" id="JAGEUA010000009">
    <property type="protein sequence ID" value="KAL0965423.1"/>
    <property type="molecule type" value="Genomic_DNA"/>
</dbReference>
<dbReference type="Proteomes" id="UP001557470">
    <property type="component" value="Unassembled WGS sequence"/>
</dbReference>
<evidence type="ECO:0000313" key="3">
    <source>
        <dbReference type="Proteomes" id="UP001557470"/>
    </source>
</evidence>
<gene>
    <name evidence="2" type="ORF">UPYG_G00281110</name>
</gene>
<organism evidence="2 3">
    <name type="scientific">Umbra pygmaea</name>
    <name type="common">Eastern mudminnow</name>
    <dbReference type="NCBI Taxonomy" id="75934"/>
    <lineage>
        <taxon>Eukaryota</taxon>
        <taxon>Metazoa</taxon>
        <taxon>Chordata</taxon>
        <taxon>Craniata</taxon>
        <taxon>Vertebrata</taxon>
        <taxon>Euteleostomi</taxon>
        <taxon>Actinopterygii</taxon>
        <taxon>Neopterygii</taxon>
        <taxon>Teleostei</taxon>
        <taxon>Protacanthopterygii</taxon>
        <taxon>Esociformes</taxon>
        <taxon>Umbridae</taxon>
        <taxon>Umbra</taxon>
    </lineage>
</organism>
<accession>A0ABD0W7H0</accession>
<feature type="region of interest" description="Disordered" evidence="1">
    <location>
        <begin position="15"/>
        <end position="35"/>
    </location>
</feature>
<evidence type="ECO:0000313" key="2">
    <source>
        <dbReference type="EMBL" id="KAL0965423.1"/>
    </source>
</evidence>
<keyword evidence="3" id="KW-1185">Reference proteome</keyword>